<dbReference type="EMBL" id="KL648097">
    <property type="protein sequence ID" value="KEY72081.1"/>
    <property type="molecule type" value="Genomic_DNA"/>
</dbReference>
<name>A0A084B3F2_STACB</name>
<keyword evidence="3" id="KW-1185">Reference proteome</keyword>
<proteinExistence type="predicted"/>
<organism evidence="2 3">
    <name type="scientific">Stachybotrys chartarum (strain CBS 109288 / IBT 7711)</name>
    <name type="common">Toxic black mold</name>
    <name type="synonym">Stilbospora chartarum</name>
    <dbReference type="NCBI Taxonomy" id="1280523"/>
    <lineage>
        <taxon>Eukaryota</taxon>
        <taxon>Fungi</taxon>
        <taxon>Dikarya</taxon>
        <taxon>Ascomycota</taxon>
        <taxon>Pezizomycotina</taxon>
        <taxon>Sordariomycetes</taxon>
        <taxon>Hypocreomycetidae</taxon>
        <taxon>Hypocreales</taxon>
        <taxon>Stachybotryaceae</taxon>
        <taxon>Stachybotrys</taxon>
    </lineage>
</organism>
<evidence type="ECO:0000313" key="3">
    <source>
        <dbReference type="Proteomes" id="UP000028045"/>
    </source>
</evidence>
<dbReference type="Proteomes" id="UP000028045">
    <property type="component" value="Unassembled WGS sequence"/>
</dbReference>
<dbReference type="OrthoDB" id="3938544at2759"/>
<feature type="compositionally biased region" description="Basic and acidic residues" evidence="1">
    <location>
        <begin position="16"/>
        <end position="30"/>
    </location>
</feature>
<dbReference type="AlphaFoldDB" id="A0A084B3F2"/>
<protein>
    <submittedName>
        <fullName evidence="2">Uncharacterized protein</fullName>
    </submittedName>
</protein>
<feature type="region of interest" description="Disordered" evidence="1">
    <location>
        <begin position="1"/>
        <end position="34"/>
    </location>
</feature>
<evidence type="ECO:0000313" key="2">
    <source>
        <dbReference type="EMBL" id="KEY72081.1"/>
    </source>
</evidence>
<gene>
    <name evidence="2" type="ORF">S7711_00098</name>
</gene>
<reference evidence="2 3" key="1">
    <citation type="journal article" date="2014" name="BMC Genomics">
        <title>Comparative genome sequencing reveals chemotype-specific gene clusters in the toxigenic black mold Stachybotrys.</title>
        <authorList>
            <person name="Semeiks J."/>
            <person name="Borek D."/>
            <person name="Otwinowski Z."/>
            <person name="Grishin N.V."/>
        </authorList>
    </citation>
    <scope>NUCLEOTIDE SEQUENCE [LARGE SCALE GENOMIC DNA]</scope>
    <source>
        <strain evidence="3">CBS 109288 / IBT 7711</strain>
    </source>
</reference>
<accession>A0A084B3F2</accession>
<sequence>MDDEDGLLNIEISDDEANKNEDKAARRTEQTEADFQAVKRGYHAKVENGNVHAGITLPLPPGANKQHIQEVLHAVEELYFFRRYQEAVDFIVKVLHGASQALDENTKNLLGVYLSRCRERMCTPS</sequence>
<dbReference type="HOGENOM" id="CLU_127830_0_0_1"/>
<evidence type="ECO:0000256" key="1">
    <source>
        <dbReference type="SAM" id="MobiDB-lite"/>
    </source>
</evidence>